<accession>A0A1R2B149</accession>
<dbReference type="InterPro" id="IPR046985">
    <property type="entry name" value="IP5"/>
</dbReference>
<dbReference type="SMART" id="SM00128">
    <property type="entry name" value="IPPc"/>
    <property type="match status" value="1"/>
</dbReference>
<dbReference type="Proteomes" id="UP000187209">
    <property type="component" value="Unassembled WGS sequence"/>
</dbReference>
<name>A0A1R2B149_9CILI</name>
<feature type="domain" description="Inositol polyphosphate-related phosphatase" evidence="2">
    <location>
        <begin position="496"/>
        <end position="773"/>
    </location>
</feature>
<feature type="region of interest" description="Disordered" evidence="1">
    <location>
        <begin position="1"/>
        <end position="22"/>
    </location>
</feature>
<dbReference type="PANTHER" id="PTHR11200:SF275">
    <property type="entry name" value="LD06095P"/>
    <property type="match status" value="1"/>
</dbReference>
<dbReference type="InterPro" id="IPR000300">
    <property type="entry name" value="IPPc"/>
</dbReference>
<organism evidence="3 4">
    <name type="scientific">Stentor coeruleus</name>
    <dbReference type="NCBI Taxonomy" id="5963"/>
    <lineage>
        <taxon>Eukaryota</taxon>
        <taxon>Sar</taxon>
        <taxon>Alveolata</taxon>
        <taxon>Ciliophora</taxon>
        <taxon>Postciliodesmatophora</taxon>
        <taxon>Heterotrichea</taxon>
        <taxon>Heterotrichida</taxon>
        <taxon>Stentoridae</taxon>
        <taxon>Stentor</taxon>
    </lineage>
</organism>
<proteinExistence type="predicted"/>
<comment type="caution">
    <text evidence="3">The sequence shown here is derived from an EMBL/GenBank/DDBJ whole genome shotgun (WGS) entry which is preliminary data.</text>
</comment>
<protein>
    <recommendedName>
        <fullName evidence="2">Inositol polyphosphate-related phosphatase domain-containing protein</fullName>
    </recommendedName>
</protein>
<dbReference type="GO" id="GO:0004439">
    <property type="term" value="F:phosphatidylinositol-4,5-bisphosphate 5-phosphatase activity"/>
    <property type="evidence" value="ECO:0007669"/>
    <property type="project" value="TreeGrafter"/>
</dbReference>
<sequence length="932" mass="108289">MRILRKATNQEDSSIPQTEKDYDHLAAPQDPETIRIITLVCMDNDSFPIMIEEWSDSLTDIKGFLEEIYPEKKAHYGISSFEQCSFAFMLDETLRGIPADYENWPMISMINEMNLKIKVKKQSLKLYLVKGLTENEYFHANVENSFIFHVHIEYGTNPIRYQKRLMIKKQGQIEVLILSTNGFIEDHIKLRNLQFSESGTTICFENNLDISDHVTKKLTFKVHFQDEHTLKDFLQHLQELLNIFNKPKEVEIHVQVNCKKYEIKKENRFGFNQKRTVWFDQQTMSFNIATRDMKNKKTFQLSQIKTFIRTKKPNKIIVDFHDKKLKKLILIFDKVPQLDEFLKTSEDLTKVEGVLKLEAIESAFAQSSDNNRFRRFSWLDSKNTQAVGQTRSSTEFAYNVIQRGRISHEKRVILLDTAAATMVIKNQQGQEIKSIKISDLKINKTFKNLFKVQLYTYNACFTFLFSSAYSKYHFTSVFLMGKWSEKVRPREMPLSEETTIMTLTWNLSSTTIPTLEVLSSILSGTTHYGLIAISFQQCIYDKVQAWVRQLMIFYRASNHYLAAGVTLDDIFLVVFMHPSLKKYTSKISTFTTYFSEGENRSRKGGVCVTFRIESSSFCFLGAHLPSKPSRSRQRNKCLQKLLEYKRKLVDVHMTHECDYVFLMGDLAYSLDMDKEEAQENIHDLHKLKSKDQLTRVISENMVLSSFKEGPLTFPPTYPAYNSHEAPAWTDRILYKQNIHLIQDSYETITTNSRSLHKPVRSSFKCMIKSWYVPPVLRPITQVSKLVRIRFVTLSAIFYTPINAHKTWLSFYSPFLEEYPNPVAVNINNERELSFAIENKFFVGFSYISVDFFNDKHLTFLIKQLKEDNTVDVIGSASVPLTYLVQSISGFSPEAAETIARIKSAVGFTAPLESRTTVIGEIKGTWRFKIFKN</sequence>
<dbReference type="PANTHER" id="PTHR11200">
    <property type="entry name" value="INOSITOL 5-PHOSPHATASE"/>
    <property type="match status" value="1"/>
</dbReference>
<evidence type="ECO:0000259" key="2">
    <source>
        <dbReference type="SMART" id="SM00128"/>
    </source>
</evidence>
<dbReference type="Pfam" id="PF22669">
    <property type="entry name" value="Exo_endo_phos2"/>
    <property type="match status" value="1"/>
</dbReference>
<evidence type="ECO:0000313" key="3">
    <source>
        <dbReference type="EMBL" id="OMJ70488.1"/>
    </source>
</evidence>
<dbReference type="InterPro" id="IPR036691">
    <property type="entry name" value="Endo/exonu/phosph_ase_sf"/>
</dbReference>
<keyword evidence="4" id="KW-1185">Reference proteome</keyword>
<dbReference type="Gene3D" id="3.60.10.10">
    <property type="entry name" value="Endonuclease/exonuclease/phosphatase"/>
    <property type="match status" value="1"/>
</dbReference>
<gene>
    <name evidence="3" type="ORF">SteCoe_31533</name>
</gene>
<reference evidence="3 4" key="1">
    <citation type="submission" date="2016-11" db="EMBL/GenBank/DDBJ databases">
        <title>The macronuclear genome of Stentor coeruleus: a giant cell with tiny introns.</title>
        <authorList>
            <person name="Slabodnick M."/>
            <person name="Ruby J.G."/>
            <person name="Reiff S.B."/>
            <person name="Swart E.C."/>
            <person name="Gosai S."/>
            <person name="Prabakaran S."/>
            <person name="Witkowska E."/>
            <person name="Larue G.E."/>
            <person name="Fisher S."/>
            <person name="Freeman R.M."/>
            <person name="Gunawardena J."/>
            <person name="Chu W."/>
            <person name="Stover N.A."/>
            <person name="Gregory B.D."/>
            <person name="Nowacki M."/>
            <person name="Derisi J."/>
            <person name="Roy S.W."/>
            <person name="Marshall W.F."/>
            <person name="Sood P."/>
        </authorList>
    </citation>
    <scope>NUCLEOTIDE SEQUENCE [LARGE SCALE GENOMIC DNA]</scope>
    <source>
        <strain evidence="3">WM001</strain>
    </source>
</reference>
<evidence type="ECO:0000256" key="1">
    <source>
        <dbReference type="SAM" id="MobiDB-lite"/>
    </source>
</evidence>
<dbReference type="SUPFAM" id="SSF56219">
    <property type="entry name" value="DNase I-like"/>
    <property type="match status" value="1"/>
</dbReference>
<dbReference type="OrthoDB" id="62798at2759"/>
<dbReference type="GO" id="GO:0046856">
    <property type="term" value="P:phosphatidylinositol dephosphorylation"/>
    <property type="evidence" value="ECO:0007669"/>
    <property type="project" value="InterPro"/>
</dbReference>
<evidence type="ECO:0000313" key="4">
    <source>
        <dbReference type="Proteomes" id="UP000187209"/>
    </source>
</evidence>
<dbReference type="EMBL" id="MPUH01001083">
    <property type="protein sequence ID" value="OMJ70488.1"/>
    <property type="molecule type" value="Genomic_DNA"/>
</dbReference>
<dbReference type="AlphaFoldDB" id="A0A1R2B149"/>